<feature type="transmembrane region" description="Helical" evidence="1">
    <location>
        <begin position="47"/>
        <end position="64"/>
    </location>
</feature>
<reference evidence="3" key="1">
    <citation type="submission" date="2016-10" db="EMBL/GenBank/DDBJ databases">
        <authorList>
            <person name="Varghese N."/>
            <person name="Submissions S."/>
        </authorList>
    </citation>
    <scope>NUCLEOTIDE SEQUENCE [LARGE SCALE GENOMIC DNA]</scope>
    <source>
        <strain evidence="3">S7</strain>
    </source>
</reference>
<keyword evidence="3" id="KW-1185">Reference proteome</keyword>
<feature type="transmembrane region" description="Helical" evidence="1">
    <location>
        <begin position="17"/>
        <end position="35"/>
    </location>
</feature>
<keyword evidence="1" id="KW-0472">Membrane</keyword>
<organism evidence="2 3">
    <name type="scientific">Salibacterium halotolerans</name>
    <dbReference type="NCBI Taxonomy" id="1884432"/>
    <lineage>
        <taxon>Bacteria</taxon>
        <taxon>Bacillati</taxon>
        <taxon>Bacillota</taxon>
        <taxon>Bacilli</taxon>
        <taxon>Bacillales</taxon>
        <taxon>Bacillaceae</taxon>
    </lineage>
</organism>
<gene>
    <name evidence="2" type="ORF">SAMN05518683_1033</name>
</gene>
<dbReference type="OrthoDB" id="2947826at2"/>
<keyword evidence="1" id="KW-0812">Transmembrane</keyword>
<sequence length="76" mass="8431">MTQSKTVQAGRAEDFHVFSRVLFTAACFLFFGMLLPESVPAAKQPEMLIIIVIFTAASVLFHQVGKKARQRSEETG</sequence>
<dbReference type="STRING" id="1884432.SAMN05518683_1033"/>
<proteinExistence type="predicted"/>
<evidence type="ECO:0000313" key="2">
    <source>
        <dbReference type="EMBL" id="SFP17028.1"/>
    </source>
</evidence>
<dbReference type="Pfam" id="PF14143">
    <property type="entry name" value="YrhC"/>
    <property type="match status" value="1"/>
</dbReference>
<dbReference type="InterPro" id="IPR025418">
    <property type="entry name" value="YrhC-like"/>
</dbReference>
<dbReference type="AlphaFoldDB" id="A0A1I5N5F9"/>
<name>A0A1I5N5F9_9BACI</name>
<dbReference type="RefSeq" id="WP_093335178.1">
    <property type="nucleotide sequence ID" value="NZ_FOXD01000003.1"/>
</dbReference>
<accession>A0A1I5N5F9</accession>
<keyword evidence="1" id="KW-1133">Transmembrane helix</keyword>
<protein>
    <submittedName>
        <fullName evidence="2">YrhC-like protein</fullName>
    </submittedName>
</protein>
<evidence type="ECO:0000313" key="3">
    <source>
        <dbReference type="Proteomes" id="UP000198892"/>
    </source>
</evidence>
<evidence type="ECO:0000256" key="1">
    <source>
        <dbReference type="SAM" id="Phobius"/>
    </source>
</evidence>
<dbReference type="EMBL" id="FOXD01000003">
    <property type="protein sequence ID" value="SFP17028.1"/>
    <property type="molecule type" value="Genomic_DNA"/>
</dbReference>
<dbReference type="Proteomes" id="UP000198892">
    <property type="component" value="Unassembled WGS sequence"/>
</dbReference>